<dbReference type="AlphaFoldDB" id="A0A1D8UYT0"/>
<sequence>MIESARQLFLDRLRRGLRGLSRDTIEEAVAEYAAHFDAGREAGRSEAEIAQALGDPDRLARELRAEVGVRRWEDTRSPGSALSAIFGVIGLATVDLFIVLPVLLIVGSIASAFLLAGVVLCLVGSLLLPFAIVDFSPFYDLDWLQSILVALGLASGGASMAACCLLVFIGCVSFLVRFGRAHYRVVSPAARL</sequence>
<gene>
    <name evidence="1" type="ORF">A0U89_16225</name>
</gene>
<dbReference type="EMBL" id="CP014677">
    <property type="protein sequence ID" value="AOX18833.1"/>
    <property type="molecule type" value="Genomic_DNA"/>
</dbReference>
<keyword evidence="2" id="KW-1185">Reference proteome</keyword>
<dbReference type="RefSeq" id="WP_070404269.1">
    <property type="nucleotide sequence ID" value="NZ_BJVW01000035.1"/>
</dbReference>
<evidence type="ECO:0000313" key="2">
    <source>
        <dbReference type="Proteomes" id="UP000179145"/>
    </source>
</evidence>
<keyword evidence="1" id="KW-0614">Plasmid</keyword>
<organism evidence="1 2">
    <name type="scientific">Kozakia baliensis</name>
    <dbReference type="NCBI Taxonomy" id="153496"/>
    <lineage>
        <taxon>Bacteria</taxon>
        <taxon>Pseudomonadati</taxon>
        <taxon>Pseudomonadota</taxon>
        <taxon>Alphaproteobacteria</taxon>
        <taxon>Acetobacterales</taxon>
        <taxon>Acetobacteraceae</taxon>
        <taxon>Kozakia</taxon>
    </lineage>
</organism>
<geneLocation type="plasmid" evidence="2">
    <name>pkb14400_3</name>
</geneLocation>
<accession>A0A1D8UYT0</accession>
<protein>
    <submittedName>
        <fullName evidence="1">Uncharacterized protein</fullName>
    </submittedName>
</protein>
<proteinExistence type="predicted"/>
<dbReference type="KEGG" id="kba:A0U89_16225"/>
<dbReference type="OrthoDB" id="9804829at2"/>
<name>A0A1D8UYT0_9PROT</name>
<evidence type="ECO:0000313" key="1">
    <source>
        <dbReference type="EMBL" id="AOX18833.1"/>
    </source>
</evidence>
<reference evidence="1 2" key="1">
    <citation type="journal article" date="2016" name="Microb. Cell Fact.">
        <title>Dissection of exopolysaccharide biosynthesis in Kozakia baliensis.</title>
        <authorList>
            <person name="Brandt J.U."/>
            <person name="Jakob F."/>
            <person name="Behr J."/>
            <person name="Geissler A.J."/>
            <person name="Vogel R.F."/>
        </authorList>
    </citation>
    <scope>NUCLEOTIDE SEQUENCE [LARGE SCALE GENOMIC DNA]</scope>
    <source>
        <strain evidence="1 2">DSM 14400</strain>
        <plasmid evidence="2">Plasmid pkb14400_3</plasmid>
    </source>
</reference>
<dbReference type="Pfam" id="PF22564">
    <property type="entry name" value="HAAS"/>
    <property type="match status" value="1"/>
</dbReference>
<dbReference type="Proteomes" id="UP000179145">
    <property type="component" value="Plasmid pKB14400_3"/>
</dbReference>